<feature type="domain" description="Prion-inhibition and propagation HeLo" evidence="1">
    <location>
        <begin position="6"/>
        <end position="52"/>
    </location>
</feature>
<organism evidence="2 3">
    <name type="scientific">Clathrospora elynae</name>
    <dbReference type="NCBI Taxonomy" id="706981"/>
    <lineage>
        <taxon>Eukaryota</taxon>
        <taxon>Fungi</taxon>
        <taxon>Dikarya</taxon>
        <taxon>Ascomycota</taxon>
        <taxon>Pezizomycotina</taxon>
        <taxon>Dothideomycetes</taxon>
        <taxon>Pleosporomycetidae</taxon>
        <taxon>Pleosporales</taxon>
        <taxon>Diademaceae</taxon>
        <taxon>Clathrospora</taxon>
    </lineage>
</organism>
<evidence type="ECO:0000259" key="1">
    <source>
        <dbReference type="Pfam" id="PF14479"/>
    </source>
</evidence>
<gene>
    <name evidence="2" type="ORF">EJ02DRAFT_453908</name>
</gene>
<dbReference type="InterPro" id="IPR029498">
    <property type="entry name" value="HeLo_dom"/>
</dbReference>
<dbReference type="InterPro" id="IPR038305">
    <property type="entry name" value="HeLo_sf"/>
</dbReference>
<sequence length="52" mass="5605">MAEIAGLVVSVAALAALFHNTVKGFEFVQLGRTFGTNFQTSQLTLKNAQIHL</sequence>
<dbReference type="OrthoDB" id="20872at2759"/>
<keyword evidence="3" id="KW-1185">Reference proteome</keyword>
<reference evidence="2" key="1">
    <citation type="journal article" date="2020" name="Stud. Mycol.">
        <title>101 Dothideomycetes genomes: a test case for predicting lifestyles and emergence of pathogens.</title>
        <authorList>
            <person name="Haridas S."/>
            <person name="Albert R."/>
            <person name="Binder M."/>
            <person name="Bloem J."/>
            <person name="Labutti K."/>
            <person name="Salamov A."/>
            <person name="Andreopoulos B."/>
            <person name="Baker S."/>
            <person name="Barry K."/>
            <person name="Bills G."/>
            <person name="Bluhm B."/>
            <person name="Cannon C."/>
            <person name="Castanera R."/>
            <person name="Culley D."/>
            <person name="Daum C."/>
            <person name="Ezra D."/>
            <person name="Gonzalez J."/>
            <person name="Henrissat B."/>
            <person name="Kuo A."/>
            <person name="Liang C."/>
            <person name="Lipzen A."/>
            <person name="Lutzoni F."/>
            <person name="Magnuson J."/>
            <person name="Mondo S."/>
            <person name="Nolan M."/>
            <person name="Ohm R."/>
            <person name="Pangilinan J."/>
            <person name="Park H.-J."/>
            <person name="Ramirez L."/>
            <person name="Alfaro M."/>
            <person name="Sun H."/>
            <person name="Tritt A."/>
            <person name="Yoshinaga Y."/>
            <person name="Zwiers L.-H."/>
            <person name="Turgeon B."/>
            <person name="Goodwin S."/>
            <person name="Spatafora J."/>
            <person name="Crous P."/>
            <person name="Grigoriev I."/>
        </authorList>
    </citation>
    <scope>NUCLEOTIDE SEQUENCE</scope>
    <source>
        <strain evidence="2">CBS 161.51</strain>
    </source>
</reference>
<dbReference type="Proteomes" id="UP000800038">
    <property type="component" value="Unassembled WGS sequence"/>
</dbReference>
<dbReference type="Gene3D" id="1.20.120.1020">
    <property type="entry name" value="Prion-inhibition and propagation, HeLo domain"/>
    <property type="match status" value="1"/>
</dbReference>
<evidence type="ECO:0000313" key="3">
    <source>
        <dbReference type="Proteomes" id="UP000800038"/>
    </source>
</evidence>
<name>A0A6A5SRU2_9PLEO</name>
<dbReference type="EMBL" id="ML976031">
    <property type="protein sequence ID" value="KAF1942813.1"/>
    <property type="molecule type" value="Genomic_DNA"/>
</dbReference>
<protein>
    <recommendedName>
        <fullName evidence="1">Prion-inhibition and propagation HeLo domain-containing protein</fullName>
    </recommendedName>
</protein>
<evidence type="ECO:0000313" key="2">
    <source>
        <dbReference type="EMBL" id="KAF1942813.1"/>
    </source>
</evidence>
<accession>A0A6A5SRU2</accession>
<proteinExistence type="predicted"/>
<dbReference type="AlphaFoldDB" id="A0A6A5SRU2"/>
<dbReference type="Pfam" id="PF14479">
    <property type="entry name" value="HeLo"/>
    <property type="match status" value="1"/>
</dbReference>